<dbReference type="GO" id="GO:1990281">
    <property type="term" value="C:efflux pump complex"/>
    <property type="evidence" value="ECO:0007669"/>
    <property type="project" value="TreeGrafter"/>
</dbReference>
<evidence type="ECO:0000256" key="7">
    <source>
        <dbReference type="ARBA" id="ARBA00023237"/>
    </source>
</evidence>
<name>A0A848LEA8_9BACT</name>
<keyword evidence="3" id="KW-0813">Transport</keyword>
<evidence type="ECO:0000256" key="5">
    <source>
        <dbReference type="ARBA" id="ARBA00022692"/>
    </source>
</evidence>
<comment type="caution">
    <text evidence="9">The sequence shown here is derived from an EMBL/GenBank/DDBJ whole genome shotgun (WGS) entry which is preliminary data.</text>
</comment>
<keyword evidence="7" id="KW-0998">Cell outer membrane</keyword>
<comment type="similarity">
    <text evidence="2">Belongs to the outer membrane factor (OMF) (TC 1.B.17) family.</text>
</comment>
<proteinExistence type="inferred from homology"/>
<evidence type="ECO:0000256" key="2">
    <source>
        <dbReference type="ARBA" id="ARBA00007613"/>
    </source>
</evidence>
<dbReference type="Gene3D" id="1.20.1600.10">
    <property type="entry name" value="Outer membrane efflux proteins (OEP)"/>
    <property type="match status" value="1"/>
</dbReference>
<accession>A0A848LEA8</accession>
<evidence type="ECO:0000256" key="6">
    <source>
        <dbReference type="ARBA" id="ARBA00023136"/>
    </source>
</evidence>
<comment type="subcellular location">
    <subcellularLocation>
        <location evidence="1">Cell outer membrane</location>
    </subcellularLocation>
</comment>
<dbReference type="SUPFAM" id="SSF56954">
    <property type="entry name" value="Outer membrane efflux proteins (OEP)"/>
    <property type="match status" value="1"/>
</dbReference>
<feature type="chain" id="PRO_5033051004" evidence="8">
    <location>
        <begin position="21"/>
        <end position="462"/>
    </location>
</feature>
<keyword evidence="6" id="KW-0472">Membrane</keyword>
<keyword evidence="10" id="KW-1185">Reference proteome</keyword>
<gene>
    <name evidence="9" type="ORF">HG543_09780</name>
</gene>
<feature type="signal peptide" evidence="8">
    <location>
        <begin position="1"/>
        <end position="20"/>
    </location>
</feature>
<evidence type="ECO:0000313" key="9">
    <source>
        <dbReference type="EMBL" id="NMO15143.1"/>
    </source>
</evidence>
<dbReference type="InterPro" id="IPR003423">
    <property type="entry name" value="OMP_efflux"/>
</dbReference>
<evidence type="ECO:0000256" key="8">
    <source>
        <dbReference type="SAM" id="SignalP"/>
    </source>
</evidence>
<evidence type="ECO:0000313" key="10">
    <source>
        <dbReference type="Proteomes" id="UP000518300"/>
    </source>
</evidence>
<dbReference type="PIRSF" id="PIRSF001892">
    <property type="entry name" value="CyaE"/>
    <property type="match status" value="1"/>
</dbReference>
<protein>
    <submittedName>
        <fullName evidence="9">TolC family protein</fullName>
    </submittedName>
</protein>
<dbReference type="EMBL" id="JABBJJ010000033">
    <property type="protein sequence ID" value="NMO15143.1"/>
    <property type="molecule type" value="Genomic_DNA"/>
</dbReference>
<evidence type="ECO:0000256" key="3">
    <source>
        <dbReference type="ARBA" id="ARBA00022448"/>
    </source>
</evidence>
<evidence type="ECO:0000256" key="4">
    <source>
        <dbReference type="ARBA" id="ARBA00022452"/>
    </source>
</evidence>
<reference evidence="9 10" key="1">
    <citation type="submission" date="2020-04" db="EMBL/GenBank/DDBJ databases">
        <title>Draft genome of Pyxidicoccus fallax type strain.</title>
        <authorList>
            <person name="Whitworth D.E."/>
        </authorList>
    </citation>
    <scope>NUCLEOTIDE SEQUENCE [LARGE SCALE GENOMIC DNA]</scope>
    <source>
        <strain evidence="9 10">DSM 14698</strain>
    </source>
</reference>
<dbReference type="PANTHER" id="PTHR30026">
    <property type="entry name" value="OUTER MEMBRANE PROTEIN TOLC"/>
    <property type="match status" value="1"/>
</dbReference>
<evidence type="ECO:0000256" key="1">
    <source>
        <dbReference type="ARBA" id="ARBA00004442"/>
    </source>
</evidence>
<sequence length="462" mass="49011">MPALALGVLGLAVTPEVALAQAPAAQPTPSAQAAPSAGQPARAAPAVELEARAQQPLPSVTLEEAIARAVKVNPQVAQAAGTVTTSNAAERSAFGAYLPTLSANANGSLASTQRLDPTTGAVLSGSSDTYSAGLSAGWDVFTGFQRSATRRQTRAQTNAAEAQLTAQRSTAVLDVQRSFFEVLRAAGLEEVARSRIERAKQSADAAERRLAVGSATRSDMLRARLELTTARESLLSAQTQRRAASLALGRFIGEDGPVDAKPLESLEPKSLALTDEALTDEITARAPSVLAAEANLRSSEAGVGVAKSDYLPTVRLSAGYDWFNQDLALTGGRTSWSVRLGLSYPIFDGFLREERVVRARTQESVAQVQLADTVRSVRSSVGQSLSQLRLTSDRITFAQESVEVAQEDVKVQQERYRLGATTILELLTSQESLVQAEINLIAARFDYQIARAELEALAGRPL</sequence>
<dbReference type="GO" id="GO:0009279">
    <property type="term" value="C:cell outer membrane"/>
    <property type="evidence" value="ECO:0007669"/>
    <property type="project" value="UniProtKB-SubCell"/>
</dbReference>
<dbReference type="InterPro" id="IPR028351">
    <property type="entry name" value="CyaE"/>
</dbReference>
<organism evidence="9 10">
    <name type="scientific">Pyxidicoccus fallax</name>
    <dbReference type="NCBI Taxonomy" id="394095"/>
    <lineage>
        <taxon>Bacteria</taxon>
        <taxon>Pseudomonadati</taxon>
        <taxon>Myxococcota</taxon>
        <taxon>Myxococcia</taxon>
        <taxon>Myxococcales</taxon>
        <taxon>Cystobacterineae</taxon>
        <taxon>Myxococcaceae</taxon>
        <taxon>Pyxidicoccus</taxon>
    </lineage>
</organism>
<keyword evidence="5" id="KW-0812">Transmembrane</keyword>
<dbReference type="InterPro" id="IPR051906">
    <property type="entry name" value="TolC-like"/>
</dbReference>
<dbReference type="PANTHER" id="PTHR30026:SF20">
    <property type="entry name" value="OUTER MEMBRANE PROTEIN TOLC"/>
    <property type="match status" value="1"/>
</dbReference>
<dbReference type="Pfam" id="PF02321">
    <property type="entry name" value="OEP"/>
    <property type="match status" value="2"/>
</dbReference>
<dbReference type="GO" id="GO:0015288">
    <property type="term" value="F:porin activity"/>
    <property type="evidence" value="ECO:0007669"/>
    <property type="project" value="TreeGrafter"/>
</dbReference>
<dbReference type="GO" id="GO:0015562">
    <property type="term" value="F:efflux transmembrane transporter activity"/>
    <property type="evidence" value="ECO:0007669"/>
    <property type="project" value="InterPro"/>
</dbReference>
<dbReference type="Proteomes" id="UP000518300">
    <property type="component" value="Unassembled WGS sequence"/>
</dbReference>
<dbReference type="AlphaFoldDB" id="A0A848LEA8"/>
<keyword evidence="4" id="KW-1134">Transmembrane beta strand</keyword>
<keyword evidence="8" id="KW-0732">Signal</keyword>